<dbReference type="RefSeq" id="WP_120630120.1">
    <property type="nucleotide sequence ID" value="NZ_RAWG01000449.1"/>
</dbReference>
<dbReference type="AlphaFoldDB" id="A0A3A8MV76"/>
<name>A0A3A8MV76_9BACT</name>
<organism evidence="1 2">
    <name type="scientific">Corallococcus sicarius</name>
    <dbReference type="NCBI Taxonomy" id="2316726"/>
    <lineage>
        <taxon>Bacteria</taxon>
        <taxon>Pseudomonadati</taxon>
        <taxon>Myxococcota</taxon>
        <taxon>Myxococcia</taxon>
        <taxon>Myxococcales</taxon>
        <taxon>Cystobacterineae</taxon>
        <taxon>Myxococcaceae</taxon>
        <taxon>Corallococcus</taxon>
    </lineage>
</organism>
<dbReference type="OrthoDB" id="5498775at2"/>
<reference evidence="2" key="1">
    <citation type="submission" date="2018-09" db="EMBL/GenBank/DDBJ databases">
        <authorList>
            <person name="Livingstone P.G."/>
            <person name="Whitworth D.E."/>
        </authorList>
    </citation>
    <scope>NUCLEOTIDE SEQUENCE [LARGE SCALE GENOMIC DNA]</scope>
    <source>
        <strain evidence="2">CA040B</strain>
    </source>
</reference>
<proteinExistence type="predicted"/>
<protein>
    <submittedName>
        <fullName evidence="1">Uncharacterized protein</fullName>
    </submittedName>
</protein>
<evidence type="ECO:0000313" key="1">
    <source>
        <dbReference type="EMBL" id="RKH31562.1"/>
    </source>
</evidence>
<dbReference type="EMBL" id="RAWG01000449">
    <property type="protein sequence ID" value="RKH31562.1"/>
    <property type="molecule type" value="Genomic_DNA"/>
</dbReference>
<comment type="caution">
    <text evidence="1">The sequence shown here is derived from an EMBL/GenBank/DDBJ whole genome shotgun (WGS) entry which is preliminary data.</text>
</comment>
<gene>
    <name evidence="1" type="ORF">D7X12_38355</name>
</gene>
<keyword evidence="2" id="KW-1185">Reference proteome</keyword>
<sequence length="275" mass="29418">MSGHATIQVSFIDAETNRPLGEVKLPVGNLPASFEAATQLELGGSSYEVVSATPMTAREFQATGALRLELREVKVTLVDPKALLYSLPTLNGELPGLAEGSTKLGRQVLELHEDDWRQVEFVALALQSPIETELEAIRQIHTGHRKGAGFDALHIRSGVSFPLEGIRLTLADLRGALGEAAAWQDGLSFRGVAGLVAGGFAVQLSPALALYGTERDGHVTALGLQQTGTHADSEGVVRMLAALAARYQLCLVDWCRAAQVAPSPQHFHDWWAGRG</sequence>
<evidence type="ECO:0000313" key="2">
    <source>
        <dbReference type="Proteomes" id="UP000273405"/>
    </source>
</evidence>
<accession>A0A3A8MV76</accession>
<dbReference type="Proteomes" id="UP000273405">
    <property type="component" value="Unassembled WGS sequence"/>
</dbReference>